<name>A0A4P9ZMM2_9FUNG</name>
<dbReference type="GO" id="GO:0003824">
    <property type="term" value="F:catalytic activity"/>
    <property type="evidence" value="ECO:0007669"/>
    <property type="project" value="InterPro"/>
</dbReference>
<dbReference type="AlphaFoldDB" id="A0A4P9ZMM2"/>
<reference evidence="3" key="1">
    <citation type="journal article" date="2018" name="Nat. Microbiol.">
        <title>Leveraging single-cell genomics to expand the fungal tree of life.</title>
        <authorList>
            <person name="Ahrendt S.R."/>
            <person name="Quandt C.A."/>
            <person name="Ciobanu D."/>
            <person name="Clum A."/>
            <person name="Salamov A."/>
            <person name="Andreopoulos B."/>
            <person name="Cheng J.F."/>
            <person name="Woyke T."/>
            <person name="Pelin A."/>
            <person name="Henrissat B."/>
            <person name="Reynolds N.K."/>
            <person name="Benny G.L."/>
            <person name="Smith M.E."/>
            <person name="James T.Y."/>
            <person name="Grigoriev I.V."/>
        </authorList>
    </citation>
    <scope>NUCLEOTIDE SEQUENCE [LARGE SCALE GENOMIC DNA]</scope>
    <source>
        <strain evidence="3">RSA 468</strain>
    </source>
</reference>
<feature type="domain" description="Condensation" evidence="1">
    <location>
        <begin position="7"/>
        <end position="173"/>
    </location>
</feature>
<evidence type="ECO:0000259" key="1">
    <source>
        <dbReference type="Pfam" id="PF00668"/>
    </source>
</evidence>
<dbReference type="Gene3D" id="3.30.559.30">
    <property type="entry name" value="Nonribosomal peptide synthetase, condensation domain"/>
    <property type="match status" value="1"/>
</dbReference>
<keyword evidence="3" id="KW-1185">Reference proteome</keyword>
<protein>
    <recommendedName>
        <fullName evidence="1">Condensation domain-containing protein</fullName>
    </recommendedName>
</protein>
<organism evidence="2 3">
    <name type="scientific">Dimargaris cristalligena</name>
    <dbReference type="NCBI Taxonomy" id="215637"/>
    <lineage>
        <taxon>Eukaryota</taxon>
        <taxon>Fungi</taxon>
        <taxon>Fungi incertae sedis</taxon>
        <taxon>Zoopagomycota</taxon>
        <taxon>Kickxellomycotina</taxon>
        <taxon>Dimargaritomycetes</taxon>
        <taxon>Dimargaritales</taxon>
        <taxon>Dimargaritaceae</taxon>
        <taxon>Dimargaris</taxon>
    </lineage>
</organism>
<evidence type="ECO:0000313" key="3">
    <source>
        <dbReference type="Proteomes" id="UP000268162"/>
    </source>
</evidence>
<dbReference type="EMBL" id="ML003528">
    <property type="protein sequence ID" value="RKP33831.1"/>
    <property type="molecule type" value="Genomic_DNA"/>
</dbReference>
<gene>
    <name evidence="2" type="ORF">BJ085DRAFT_32645</name>
</gene>
<proteinExistence type="predicted"/>
<dbReference type="Pfam" id="PF00668">
    <property type="entry name" value="Condensation"/>
    <property type="match status" value="1"/>
</dbReference>
<evidence type="ECO:0000313" key="2">
    <source>
        <dbReference type="EMBL" id="RKP33831.1"/>
    </source>
</evidence>
<dbReference type="Proteomes" id="UP000268162">
    <property type="component" value="Unassembled WGS sequence"/>
</dbReference>
<dbReference type="InterPro" id="IPR001242">
    <property type="entry name" value="Condensation_dom"/>
</dbReference>
<sequence>MDLAYLGHGRKDPRGQCDVSRTVGFFACQFPLIFQGAPNNDLISTLRSVQNTLGAGVDNGFLYTVVKNLRSFTEDQADLQRQFDVQPQFGFTYLDDFSVHDSYASELLLIERPALLNDLRAAKSQNKYPYLFDFGAWNTTEGLEIVTNFNTKQFRADSIRIFTSHWKECLLELSLL</sequence>
<accession>A0A4P9ZMM2</accession>
<dbReference type="SUPFAM" id="SSF52777">
    <property type="entry name" value="CoA-dependent acyltransferases"/>
    <property type="match status" value="1"/>
</dbReference>